<name>A0A5B7EQA1_PORTR</name>
<dbReference type="Proteomes" id="UP000324222">
    <property type="component" value="Unassembled WGS sequence"/>
</dbReference>
<dbReference type="AlphaFoldDB" id="A0A5B7EQA1"/>
<gene>
    <name evidence="1" type="ORF">E2C01_029797</name>
</gene>
<dbReference type="EMBL" id="VSRR010003492">
    <property type="protein sequence ID" value="MPC36342.1"/>
    <property type="molecule type" value="Genomic_DNA"/>
</dbReference>
<keyword evidence="2" id="KW-1185">Reference proteome</keyword>
<evidence type="ECO:0000313" key="2">
    <source>
        <dbReference type="Proteomes" id="UP000324222"/>
    </source>
</evidence>
<organism evidence="1 2">
    <name type="scientific">Portunus trituberculatus</name>
    <name type="common">Swimming crab</name>
    <name type="synonym">Neptunus trituberculatus</name>
    <dbReference type="NCBI Taxonomy" id="210409"/>
    <lineage>
        <taxon>Eukaryota</taxon>
        <taxon>Metazoa</taxon>
        <taxon>Ecdysozoa</taxon>
        <taxon>Arthropoda</taxon>
        <taxon>Crustacea</taxon>
        <taxon>Multicrustacea</taxon>
        <taxon>Malacostraca</taxon>
        <taxon>Eumalacostraca</taxon>
        <taxon>Eucarida</taxon>
        <taxon>Decapoda</taxon>
        <taxon>Pleocyemata</taxon>
        <taxon>Brachyura</taxon>
        <taxon>Eubrachyura</taxon>
        <taxon>Portunoidea</taxon>
        <taxon>Portunidae</taxon>
        <taxon>Portuninae</taxon>
        <taxon>Portunus</taxon>
    </lineage>
</organism>
<evidence type="ECO:0000313" key="1">
    <source>
        <dbReference type="EMBL" id="MPC36342.1"/>
    </source>
</evidence>
<comment type="caution">
    <text evidence="1">The sequence shown here is derived from an EMBL/GenBank/DDBJ whole genome shotgun (WGS) entry which is preliminary data.</text>
</comment>
<accession>A0A5B7EQA1</accession>
<sequence>MCDFLSNKATVEKDEMICTLRLRGKLSSLVAVLKTLRCLDRFLLTLSWKPSYVTREAFVIQVLRRMTLAVVAPYLVYGSQKKNGQSSLF</sequence>
<reference evidence="1 2" key="1">
    <citation type="submission" date="2019-05" db="EMBL/GenBank/DDBJ databases">
        <title>Another draft genome of Portunus trituberculatus and its Hox gene families provides insights of decapod evolution.</title>
        <authorList>
            <person name="Jeong J.-H."/>
            <person name="Song I."/>
            <person name="Kim S."/>
            <person name="Choi T."/>
            <person name="Kim D."/>
            <person name="Ryu S."/>
            <person name="Kim W."/>
        </authorList>
    </citation>
    <scope>NUCLEOTIDE SEQUENCE [LARGE SCALE GENOMIC DNA]</scope>
    <source>
        <tissue evidence="1">Muscle</tissue>
    </source>
</reference>
<protein>
    <submittedName>
        <fullName evidence="1">Uncharacterized protein</fullName>
    </submittedName>
</protein>
<proteinExistence type="predicted"/>